<evidence type="ECO:0000313" key="2">
    <source>
        <dbReference type="EMBL" id="KEY65551.1"/>
    </source>
</evidence>
<proteinExistence type="predicted"/>
<evidence type="ECO:0008006" key="4">
    <source>
        <dbReference type="Google" id="ProtNLM"/>
    </source>
</evidence>
<gene>
    <name evidence="2" type="ORF">S7711_08231</name>
</gene>
<feature type="compositionally biased region" description="Polar residues" evidence="1">
    <location>
        <begin position="140"/>
        <end position="150"/>
    </location>
</feature>
<feature type="compositionally biased region" description="Basic residues" evidence="1">
    <location>
        <begin position="81"/>
        <end position="97"/>
    </location>
</feature>
<dbReference type="AlphaFoldDB" id="A0A084AJS2"/>
<evidence type="ECO:0000256" key="1">
    <source>
        <dbReference type="SAM" id="MobiDB-lite"/>
    </source>
</evidence>
<evidence type="ECO:0000313" key="3">
    <source>
        <dbReference type="Proteomes" id="UP000028045"/>
    </source>
</evidence>
<dbReference type="Proteomes" id="UP000028045">
    <property type="component" value="Unassembled WGS sequence"/>
</dbReference>
<sequence>MAASDMSPEKGDSKAGAWTEEAKYQFLLRVVAQLKEDGKSINWSRINMPGRTTKSLQNMWTKINKSVSELEEAQDGTSPAKPKKVSTPRSTPSKKRTRESLVEGSKDDLDEKPFKKPLKNIEPSPRKSVKKEEAEDCAGSSDTFDASNEA</sequence>
<feature type="compositionally biased region" description="Basic and acidic residues" evidence="1">
    <location>
        <begin position="98"/>
        <end position="114"/>
    </location>
</feature>
<dbReference type="CDD" id="cd00167">
    <property type="entry name" value="SANT"/>
    <property type="match status" value="1"/>
</dbReference>
<name>A0A084AJS2_STACB</name>
<dbReference type="EMBL" id="KL648697">
    <property type="protein sequence ID" value="KEY65551.1"/>
    <property type="molecule type" value="Genomic_DNA"/>
</dbReference>
<feature type="region of interest" description="Disordered" evidence="1">
    <location>
        <begin position="67"/>
        <end position="150"/>
    </location>
</feature>
<accession>A0A084AJS2</accession>
<protein>
    <recommendedName>
        <fullName evidence="4">Myb-like domain-containing protein</fullName>
    </recommendedName>
</protein>
<reference evidence="2 3" key="1">
    <citation type="journal article" date="2014" name="BMC Genomics">
        <title>Comparative genome sequencing reveals chemotype-specific gene clusters in the toxigenic black mold Stachybotrys.</title>
        <authorList>
            <person name="Semeiks J."/>
            <person name="Borek D."/>
            <person name="Otwinowski Z."/>
            <person name="Grishin N.V."/>
        </authorList>
    </citation>
    <scope>NUCLEOTIDE SEQUENCE [LARGE SCALE GENOMIC DNA]</scope>
    <source>
        <strain evidence="3">CBS 109288 / IBT 7711</strain>
    </source>
</reference>
<dbReference type="InterPro" id="IPR001005">
    <property type="entry name" value="SANT/Myb"/>
</dbReference>
<organism evidence="2 3">
    <name type="scientific">Stachybotrys chartarum (strain CBS 109288 / IBT 7711)</name>
    <name type="common">Toxic black mold</name>
    <name type="synonym">Stilbospora chartarum</name>
    <dbReference type="NCBI Taxonomy" id="1280523"/>
    <lineage>
        <taxon>Eukaryota</taxon>
        <taxon>Fungi</taxon>
        <taxon>Dikarya</taxon>
        <taxon>Ascomycota</taxon>
        <taxon>Pezizomycotina</taxon>
        <taxon>Sordariomycetes</taxon>
        <taxon>Hypocreomycetidae</taxon>
        <taxon>Hypocreales</taxon>
        <taxon>Stachybotryaceae</taxon>
        <taxon>Stachybotrys</taxon>
    </lineage>
</organism>
<dbReference type="HOGENOM" id="CLU_107684_1_0_1"/>
<keyword evidence="3" id="KW-1185">Reference proteome</keyword>
<dbReference type="OrthoDB" id="4848529at2759"/>